<reference evidence="4 6" key="1">
    <citation type="submission" date="2016-10" db="EMBL/GenBank/DDBJ databases">
        <authorList>
            <person name="Cai Z."/>
        </authorList>
    </citation>
    <scope>NUCLEOTIDE SEQUENCE [LARGE SCALE GENOMIC DNA]</scope>
    <source>
        <strain evidence="4 6">DSM 25227</strain>
    </source>
</reference>
<dbReference type="Proteomes" id="UP000245839">
    <property type="component" value="Unassembled WGS sequence"/>
</dbReference>
<evidence type="ECO:0000313" key="4">
    <source>
        <dbReference type="EMBL" id="SSA49197.1"/>
    </source>
</evidence>
<feature type="region of interest" description="Disordered" evidence="1">
    <location>
        <begin position="12"/>
        <end position="45"/>
    </location>
</feature>
<sequence>MIAQSSLTVIERGTPRAPAARRDAETGILPDPRDRDSTAGEDPMIPTLTTDRLILRVPELADFDAYAAFRADAHAMAWLGGPIDREAAWHQFCALLGQWRLRGHGRWIVTRREEPTPRGLVGLFEPIDWPAVELSWATFPGSEGHGLAYEASRAARRWWHAQGKPALVSHVAPRNTRSVALARRLGCTPGETMPHPTYGETVRWHHPEGEAA</sequence>
<evidence type="ECO:0000259" key="2">
    <source>
        <dbReference type="PROSITE" id="PS51186"/>
    </source>
</evidence>
<dbReference type="EMBL" id="UETC01000009">
    <property type="protein sequence ID" value="SSA49197.1"/>
    <property type="molecule type" value="Genomic_DNA"/>
</dbReference>
<dbReference type="GO" id="GO:0016747">
    <property type="term" value="F:acyltransferase activity, transferring groups other than amino-acyl groups"/>
    <property type="evidence" value="ECO:0007669"/>
    <property type="project" value="InterPro"/>
</dbReference>
<dbReference type="InterPro" id="IPR000182">
    <property type="entry name" value="GNAT_dom"/>
</dbReference>
<dbReference type="RefSeq" id="WP_245947615.1">
    <property type="nucleotide sequence ID" value="NZ_QGDJ01000009.1"/>
</dbReference>
<evidence type="ECO:0000313" key="3">
    <source>
        <dbReference type="EMBL" id="PWJ16186.1"/>
    </source>
</evidence>
<dbReference type="PROSITE" id="PS51186">
    <property type="entry name" value="GNAT"/>
    <property type="match status" value="1"/>
</dbReference>
<evidence type="ECO:0000313" key="6">
    <source>
        <dbReference type="Proteomes" id="UP000251571"/>
    </source>
</evidence>
<dbReference type="PANTHER" id="PTHR43792">
    <property type="entry name" value="GNAT FAMILY, PUTATIVE (AFU_ORTHOLOGUE AFUA_3G00765)-RELATED-RELATED"/>
    <property type="match status" value="1"/>
</dbReference>
<proteinExistence type="predicted"/>
<feature type="compositionally biased region" description="Basic and acidic residues" evidence="1">
    <location>
        <begin position="20"/>
        <end position="38"/>
    </location>
</feature>
<feature type="region of interest" description="Disordered" evidence="1">
    <location>
        <begin position="190"/>
        <end position="212"/>
    </location>
</feature>
<dbReference type="InterPro" id="IPR016181">
    <property type="entry name" value="Acyl_CoA_acyltransferase"/>
</dbReference>
<dbReference type="InterPro" id="IPR051531">
    <property type="entry name" value="N-acetyltransferase"/>
</dbReference>
<dbReference type="Proteomes" id="UP000251571">
    <property type="component" value="Unassembled WGS sequence"/>
</dbReference>
<organism evidence="4 6">
    <name type="scientific">Jannaschia seohaensis</name>
    <dbReference type="NCBI Taxonomy" id="475081"/>
    <lineage>
        <taxon>Bacteria</taxon>
        <taxon>Pseudomonadati</taxon>
        <taxon>Pseudomonadota</taxon>
        <taxon>Alphaproteobacteria</taxon>
        <taxon>Rhodobacterales</taxon>
        <taxon>Roseobacteraceae</taxon>
        <taxon>Jannaschia</taxon>
    </lineage>
</organism>
<evidence type="ECO:0000256" key="1">
    <source>
        <dbReference type="SAM" id="MobiDB-lite"/>
    </source>
</evidence>
<accession>A0A2Y9B2K7</accession>
<keyword evidence="5" id="KW-1185">Reference proteome</keyword>
<dbReference type="PANTHER" id="PTHR43792:SF1">
    <property type="entry name" value="N-ACETYLTRANSFERASE DOMAIN-CONTAINING PROTEIN"/>
    <property type="match status" value="1"/>
</dbReference>
<protein>
    <submittedName>
        <fullName evidence="4">Protein N-acetyltransferase, RimJ/RimL family</fullName>
    </submittedName>
    <submittedName>
        <fullName evidence="3">RimJ/RimL family protein N-acetyltransferase</fullName>
    </submittedName>
</protein>
<dbReference type="Pfam" id="PF13302">
    <property type="entry name" value="Acetyltransf_3"/>
    <property type="match status" value="1"/>
</dbReference>
<gene>
    <name evidence="3" type="ORF">BCF38_10970</name>
    <name evidence="4" type="ORF">SAMN05421539_10970</name>
</gene>
<name>A0A2Y9B2K7_9RHOB</name>
<dbReference type="Gene3D" id="3.40.630.30">
    <property type="match status" value="1"/>
</dbReference>
<dbReference type="EMBL" id="QGDJ01000009">
    <property type="protein sequence ID" value="PWJ16186.1"/>
    <property type="molecule type" value="Genomic_DNA"/>
</dbReference>
<feature type="domain" description="N-acetyltransferase" evidence="2">
    <location>
        <begin position="53"/>
        <end position="209"/>
    </location>
</feature>
<reference evidence="3 5" key="2">
    <citation type="submission" date="2018-03" db="EMBL/GenBank/DDBJ databases">
        <title>Genomic Encyclopedia of Archaeal and Bacterial Type Strains, Phase II (KMG-II): from individual species to whole genera.</title>
        <authorList>
            <person name="Goeker M."/>
        </authorList>
    </citation>
    <scope>NUCLEOTIDE SEQUENCE [LARGE SCALE GENOMIC DNA]</scope>
    <source>
        <strain evidence="3 5">DSM 25227</strain>
    </source>
</reference>
<keyword evidence="4" id="KW-0808">Transferase</keyword>
<evidence type="ECO:0000313" key="5">
    <source>
        <dbReference type="Proteomes" id="UP000245839"/>
    </source>
</evidence>
<dbReference type="AlphaFoldDB" id="A0A2Y9B2K7"/>
<feature type="compositionally biased region" description="Basic and acidic residues" evidence="1">
    <location>
        <begin position="202"/>
        <end position="212"/>
    </location>
</feature>
<dbReference type="SUPFAM" id="SSF55729">
    <property type="entry name" value="Acyl-CoA N-acyltransferases (Nat)"/>
    <property type="match status" value="1"/>
</dbReference>